<evidence type="ECO:0000313" key="4">
    <source>
        <dbReference type="EMBL" id="OPX49396.1"/>
    </source>
</evidence>
<dbReference type="InterPro" id="IPR002882">
    <property type="entry name" value="CofD"/>
</dbReference>
<comment type="function">
    <text evidence="2">Required for morphogenesis under gluconeogenic growth conditions.</text>
</comment>
<dbReference type="PANTHER" id="PTHR30135">
    <property type="entry name" value="UNCHARACTERIZED PROTEIN YVCK-RELATED"/>
    <property type="match status" value="1"/>
</dbReference>
<dbReference type="AlphaFoldDB" id="A0A1V4SXW3"/>
<feature type="transmembrane region" description="Helical" evidence="3">
    <location>
        <begin position="42"/>
        <end position="63"/>
    </location>
</feature>
<dbReference type="EMBL" id="LTAY01000024">
    <property type="protein sequence ID" value="OPX49396.1"/>
    <property type="molecule type" value="Genomic_DNA"/>
</dbReference>
<dbReference type="InterPro" id="IPR038136">
    <property type="entry name" value="CofD-like_dom_sf"/>
</dbReference>
<keyword evidence="3" id="KW-0472">Membrane</keyword>
<evidence type="ECO:0000256" key="3">
    <source>
        <dbReference type="SAM" id="Phobius"/>
    </source>
</evidence>
<feature type="transmembrane region" description="Helical" evidence="3">
    <location>
        <begin position="16"/>
        <end position="35"/>
    </location>
</feature>
<comment type="subcellular location">
    <subcellularLocation>
        <location evidence="2">Cytoplasm</location>
    </subcellularLocation>
</comment>
<comment type="similarity">
    <text evidence="2">Belongs to the gluconeogenesis factor family.</text>
</comment>
<dbReference type="HAMAP" id="MF_00973">
    <property type="entry name" value="Gluconeogen_factor"/>
    <property type="match status" value="1"/>
</dbReference>
<dbReference type="OrthoDB" id="9783842at2"/>
<sequence>MRLSDWLKPGIKVKRWVFFGLFGVLLIAFGFTELVTHRVYDFYYKLFYICLNITGVFVIYIAGSEAIKSTIALMNKGYIKMSLDSKKIETLITEKRLLVKGSKIVVIGGGTGLSTMLRGLKYYTSNITAIVTVGDDGGGSGDLREDLGMLPPGDIRNCILALADTEPLMEDLLQYRFTEGRLKGQSFGNLFLAAMDGVSENFEDAVRKMSSVLAVTGKVIPVTLDDMQLIAYLENGNKVVGESNIPEEAQKQKSRIKKLTINPSNAKPLEGALKAIAEADAIVMGPGSLYTSVLPNLLVKGITESIKKSSALKIYISNVMTQPGETDGFNVSDHVKILRKYCGRDIVNCVIANTGAISTEMREKYKAKGSDYVNIDYKNLEDMGIDLVEKNLIRTKNGTIKHDSDYLAQVLVETIMEKKLLFDRKKIIEYMYLSQRIKERDKTEKKNLRAMFDKDKL</sequence>
<accession>A0A1V4SXW3</accession>
<dbReference type="PANTHER" id="PTHR30135:SF3">
    <property type="entry name" value="GLUCONEOGENESIS FACTOR-RELATED"/>
    <property type="match status" value="1"/>
</dbReference>
<keyword evidence="1 2" id="KW-0963">Cytoplasm</keyword>
<protein>
    <recommendedName>
        <fullName evidence="2">Putative gluconeogenesis factor</fullName>
    </recommendedName>
</protein>
<dbReference type="GO" id="GO:0005737">
    <property type="term" value="C:cytoplasm"/>
    <property type="evidence" value="ECO:0007669"/>
    <property type="project" value="UniProtKB-SubCell"/>
</dbReference>
<keyword evidence="3" id="KW-0812">Transmembrane</keyword>
<dbReference type="RefSeq" id="WP_080022011.1">
    <property type="nucleotide sequence ID" value="NZ_LTAY01000024.1"/>
</dbReference>
<dbReference type="InterPro" id="IPR010119">
    <property type="entry name" value="Gluconeogen_factor"/>
</dbReference>
<comment type="caution">
    <text evidence="4">The sequence shown here is derived from an EMBL/GenBank/DDBJ whole genome shotgun (WGS) entry which is preliminary data.</text>
</comment>
<evidence type="ECO:0000313" key="5">
    <source>
        <dbReference type="Proteomes" id="UP000191448"/>
    </source>
</evidence>
<dbReference type="GO" id="GO:0008360">
    <property type="term" value="P:regulation of cell shape"/>
    <property type="evidence" value="ECO:0007669"/>
    <property type="project" value="UniProtKB-UniRule"/>
</dbReference>
<keyword evidence="3" id="KW-1133">Transmembrane helix</keyword>
<dbReference type="SUPFAM" id="SSF142338">
    <property type="entry name" value="CofD-like"/>
    <property type="match status" value="1"/>
</dbReference>
<name>A0A1V4SXW3_9CLOT</name>
<evidence type="ECO:0000256" key="1">
    <source>
        <dbReference type="ARBA" id="ARBA00022490"/>
    </source>
</evidence>
<dbReference type="CDD" id="cd07187">
    <property type="entry name" value="YvcK_like"/>
    <property type="match status" value="1"/>
</dbReference>
<dbReference type="Gene3D" id="3.40.50.10680">
    <property type="entry name" value="CofD-like domains"/>
    <property type="match status" value="1"/>
</dbReference>
<dbReference type="GO" id="GO:0043743">
    <property type="term" value="F:LPPG:FO 2-phospho-L-lactate transferase activity"/>
    <property type="evidence" value="ECO:0007669"/>
    <property type="project" value="InterPro"/>
</dbReference>
<organism evidence="4 5">
    <name type="scientific">Clostridium thermobutyricum DSM 4928</name>
    <dbReference type="NCBI Taxonomy" id="1121339"/>
    <lineage>
        <taxon>Bacteria</taxon>
        <taxon>Bacillati</taxon>
        <taxon>Bacillota</taxon>
        <taxon>Clostridia</taxon>
        <taxon>Eubacteriales</taxon>
        <taxon>Clostridiaceae</taxon>
        <taxon>Clostridium</taxon>
    </lineage>
</organism>
<dbReference type="NCBIfam" id="TIGR01826">
    <property type="entry name" value="CofD_related"/>
    <property type="match status" value="1"/>
</dbReference>
<reference evidence="4 5" key="1">
    <citation type="submission" date="2016-02" db="EMBL/GenBank/DDBJ databases">
        <title>Genome sequence of Clostridium thermobutyricum DSM 4928.</title>
        <authorList>
            <person name="Poehlein A."/>
            <person name="Daniel R."/>
        </authorList>
    </citation>
    <scope>NUCLEOTIDE SEQUENCE [LARGE SCALE GENOMIC DNA]</scope>
    <source>
        <strain evidence="4 5">DSM 4928</strain>
    </source>
</reference>
<dbReference type="Proteomes" id="UP000191448">
    <property type="component" value="Unassembled WGS sequence"/>
</dbReference>
<evidence type="ECO:0000256" key="2">
    <source>
        <dbReference type="HAMAP-Rule" id="MF_00973"/>
    </source>
</evidence>
<proteinExistence type="inferred from homology"/>
<dbReference type="Pfam" id="PF01933">
    <property type="entry name" value="CofD"/>
    <property type="match status" value="1"/>
</dbReference>
<gene>
    <name evidence="4" type="ORF">CLTHE_06900</name>
</gene>